<name>A0A250XB68_9CHLO</name>
<comment type="caution">
    <text evidence="1">The sequence shown here is derived from an EMBL/GenBank/DDBJ whole genome shotgun (WGS) entry which is preliminary data.</text>
</comment>
<keyword evidence="2" id="KW-1185">Reference proteome</keyword>
<dbReference type="Proteomes" id="UP000232323">
    <property type="component" value="Unassembled WGS sequence"/>
</dbReference>
<proteinExistence type="predicted"/>
<reference evidence="1 2" key="1">
    <citation type="submission" date="2017-08" db="EMBL/GenBank/DDBJ databases">
        <title>Acidophilic green algal genome provides insights into adaptation to an acidic environment.</title>
        <authorList>
            <person name="Hirooka S."/>
            <person name="Hirose Y."/>
            <person name="Kanesaki Y."/>
            <person name="Higuchi S."/>
            <person name="Fujiwara T."/>
            <person name="Onuma R."/>
            <person name="Era A."/>
            <person name="Ohbayashi R."/>
            <person name="Uzuka A."/>
            <person name="Nozaki H."/>
            <person name="Yoshikawa H."/>
            <person name="Miyagishima S.Y."/>
        </authorList>
    </citation>
    <scope>NUCLEOTIDE SEQUENCE [LARGE SCALE GENOMIC DNA]</scope>
    <source>
        <strain evidence="1 2">NIES-2499</strain>
    </source>
</reference>
<protein>
    <submittedName>
        <fullName evidence="1">Uncharacterized protein</fullName>
    </submittedName>
</protein>
<dbReference type="AlphaFoldDB" id="A0A250XB68"/>
<evidence type="ECO:0000313" key="2">
    <source>
        <dbReference type="Proteomes" id="UP000232323"/>
    </source>
</evidence>
<dbReference type="OrthoDB" id="541443at2759"/>
<evidence type="ECO:0000313" key="1">
    <source>
        <dbReference type="EMBL" id="GAX80129.1"/>
    </source>
</evidence>
<accession>A0A250XB68</accession>
<organism evidence="1 2">
    <name type="scientific">Chlamydomonas eustigma</name>
    <dbReference type="NCBI Taxonomy" id="1157962"/>
    <lineage>
        <taxon>Eukaryota</taxon>
        <taxon>Viridiplantae</taxon>
        <taxon>Chlorophyta</taxon>
        <taxon>core chlorophytes</taxon>
        <taxon>Chlorophyceae</taxon>
        <taxon>CS clade</taxon>
        <taxon>Chlamydomonadales</taxon>
        <taxon>Chlamydomonadaceae</taxon>
        <taxon>Chlamydomonas</taxon>
    </lineage>
</organism>
<sequence>MTYTGRLYERNWNYDPLGASHNDKIGQILARHVDLSTSLRKEAADSVKSARAFELHEKATQHEAPPMDLVVSTSKEHKVDGRGLVWVDDSGKTLGPVTEEQFKPPLKAASPLDTLNEKQKGVATLTPLDRSMHMWRRINPGCMPSTYKMPHSSMKDQFDNREGLTAPVNKEMHRQKTEFSDYLEKKVKLGM</sequence>
<gene>
    <name evidence="1" type="ORF">CEUSTIGMA_g7567.t1</name>
</gene>
<dbReference type="EMBL" id="BEGY01000049">
    <property type="protein sequence ID" value="GAX80129.1"/>
    <property type="molecule type" value="Genomic_DNA"/>
</dbReference>